<evidence type="ECO:0000256" key="4">
    <source>
        <dbReference type="ARBA" id="ARBA00023125"/>
    </source>
</evidence>
<dbReference type="GO" id="GO:0003677">
    <property type="term" value="F:DNA binding"/>
    <property type="evidence" value="ECO:0007669"/>
    <property type="project" value="UniProtKB-KW"/>
</dbReference>
<reference evidence="6" key="1">
    <citation type="submission" date="2015-12" db="EMBL/GenBank/DDBJ databases">
        <title>Update maize B73 reference genome by single molecule sequencing technologies.</title>
        <authorList>
            <consortium name="Maize Genome Sequencing Project"/>
            <person name="Ware D."/>
        </authorList>
    </citation>
    <scope>NUCLEOTIDE SEQUENCE</scope>
    <source>
        <tissue evidence="6">Seedling</tissue>
    </source>
</reference>
<evidence type="ECO:0000256" key="5">
    <source>
        <dbReference type="SAM" id="MobiDB-lite"/>
    </source>
</evidence>
<protein>
    <submittedName>
        <fullName evidence="6">Zinc finger CCCH domain-containing protein 40</fullName>
    </submittedName>
</protein>
<dbReference type="eggNOG" id="ENOG502QQDM">
    <property type="taxonomic scope" value="Eukaryota"/>
</dbReference>
<dbReference type="PANTHER" id="PTHR38160:SF1">
    <property type="entry name" value="ZINC FINGER CCCH DOMAIN-CONTAINING PROTEIN 40"/>
    <property type="match status" value="1"/>
</dbReference>
<dbReference type="SMR" id="A0A1D6LPD2"/>
<feature type="compositionally biased region" description="Basic and acidic residues" evidence="5">
    <location>
        <begin position="151"/>
        <end position="173"/>
    </location>
</feature>
<evidence type="ECO:0000256" key="1">
    <source>
        <dbReference type="ARBA" id="ARBA00022723"/>
    </source>
</evidence>
<feature type="region of interest" description="Disordered" evidence="5">
    <location>
        <begin position="43"/>
        <end position="173"/>
    </location>
</feature>
<feature type="compositionally biased region" description="Basic and acidic residues" evidence="5">
    <location>
        <begin position="330"/>
        <end position="344"/>
    </location>
</feature>
<dbReference type="GO" id="GO:0008270">
    <property type="term" value="F:zinc ion binding"/>
    <property type="evidence" value="ECO:0007669"/>
    <property type="project" value="UniProtKB-KW"/>
</dbReference>
<dbReference type="PANTHER" id="PTHR38160">
    <property type="entry name" value="ZINC FINGER CCCH DOMAIN-CONTAINING PROTEIN 40"/>
    <property type="match status" value="1"/>
</dbReference>
<evidence type="ECO:0000313" key="6">
    <source>
        <dbReference type="EMBL" id="AQK81360.1"/>
    </source>
</evidence>
<name>A0A1D6LPD2_MAIZE</name>
<feature type="compositionally biased region" description="Basic and acidic residues" evidence="5">
    <location>
        <begin position="71"/>
        <end position="83"/>
    </location>
</feature>
<sequence length="403" mass="46541">MREGMKERDRGGSPDASGPPPFRGPAYKTKLCALWRGRGGCPRPNCGFAHGEAELRRPPPRASFQPRPRPGRRDYRDNDFRVRPERRHSPYGRFSPERDIRRRSFRDKRQRASSEDRGSSHSRSPIRKSERKHSKSPDGGKTDSSVSFRSSDNEDKGKDERYLSSDEKNGREEQLKQMHLDMEALREDKSKLEAILEKKTDEERKLCSRVEDLELQLNKEKDDFQRMTSKTKKLIKAHGRYIKAQEDLKRQSLHDYHILFTILDVCRSQARFERLADLLASDILKPYTKEQGSIGITANDDPYNGNEMSPSDQRQNHVSASRKRPISLPRSEEAKTGKRQRENGDDMIPTPENYRPEDALEHVQDSKGTDRLESFTVKKLRVGDYDDEGNIVSSSNIFADRLL</sequence>
<dbReference type="AlphaFoldDB" id="A0A1D6LPD2"/>
<dbReference type="IntAct" id="A0A1D6LPD2">
    <property type="interactions" value="2"/>
</dbReference>
<dbReference type="InterPro" id="IPR045868">
    <property type="entry name" value="Znf_C3H13/40"/>
</dbReference>
<gene>
    <name evidence="6" type="ORF">ZEAMMB73_Zm00001d036560</name>
</gene>
<organism evidence="6">
    <name type="scientific">Zea mays</name>
    <name type="common">Maize</name>
    <dbReference type="NCBI Taxonomy" id="4577"/>
    <lineage>
        <taxon>Eukaryota</taxon>
        <taxon>Viridiplantae</taxon>
        <taxon>Streptophyta</taxon>
        <taxon>Embryophyta</taxon>
        <taxon>Tracheophyta</taxon>
        <taxon>Spermatophyta</taxon>
        <taxon>Magnoliopsida</taxon>
        <taxon>Liliopsida</taxon>
        <taxon>Poales</taxon>
        <taxon>Poaceae</taxon>
        <taxon>PACMAD clade</taxon>
        <taxon>Panicoideae</taxon>
        <taxon>Andropogonodae</taxon>
        <taxon>Andropogoneae</taxon>
        <taxon>Tripsacinae</taxon>
        <taxon>Zea</taxon>
    </lineage>
</organism>
<feature type="compositionally biased region" description="Basic residues" evidence="5">
    <location>
        <begin position="124"/>
        <end position="134"/>
    </location>
</feature>
<feature type="region of interest" description="Disordered" evidence="5">
    <location>
        <begin position="293"/>
        <end position="370"/>
    </location>
</feature>
<keyword evidence="4" id="KW-0238">DNA-binding</keyword>
<dbReference type="PROSITE" id="PS50103">
    <property type="entry name" value="ZF_C3H1"/>
    <property type="match status" value="1"/>
</dbReference>
<dbReference type="InParanoid" id="A0A1D6LPD2"/>
<dbReference type="SUPFAM" id="SSF90229">
    <property type="entry name" value="CCCH zinc finger"/>
    <property type="match status" value="1"/>
</dbReference>
<proteinExistence type="predicted"/>
<dbReference type="Gene3D" id="4.10.1000.10">
    <property type="entry name" value="Zinc finger, CCCH-type"/>
    <property type="match status" value="1"/>
</dbReference>
<accession>A0A1D6LPD2</accession>
<feature type="compositionally biased region" description="Basic and acidic residues" evidence="5">
    <location>
        <begin position="354"/>
        <end position="370"/>
    </location>
</feature>
<feature type="compositionally biased region" description="Basic and acidic residues" evidence="5">
    <location>
        <begin position="110"/>
        <end position="119"/>
    </location>
</feature>
<keyword evidence="1" id="KW-0479">Metal-binding</keyword>
<feature type="region of interest" description="Disordered" evidence="5">
    <location>
        <begin position="1"/>
        <end position="27"/>
    </location>
</feature>
<feature type="compositionally biased region" description="Polar residues" evidence="5">
    <location>
        <begin position="306"/>
        <end position="319"/>
    </location>
</feature>
<dbReference type="EMBL" id="CM000782">
    <property type="protein sequence ID" value="AQK81360.1"/>
    <property type="molecule type" value="Genomic_DNA"/>
</dbReference>
<evidence type="ECO:0000256" key="2">
    <source>
        <dbReference type="ARBA" id="ARBA00022771"/>
    </source>
</evidence>
<evidence type="ECO:0000256" key="3">
    <source>
        <dbReference type="ARBA" id="ARBA00022833"/>
    </source>
</evidence>
<keyword evidence="3" id="KW-0862">Zinc</keyword>
<feature type="compositionally biased region" description="Basic and acidic residues" evidence="5">
    <location>
        <begin position="1"/>
        <end position="12"/>
    </location>
</feature>
<keyword evidence="2" id="KW-0863">Zinc-finger</keyword>
<dbReference type="OMA" id="DHRPDDF"/>
<dbReference type="ExpressionAtlas" id="A0A1D6LPD2">
    <property type="expression patterns" value="baseline and differential"/>
</dbReference>
<dbReference type="PaxDb" id="4577-GRMZM2G044398_P04"/>
<dbReference type="InterPro" id="IPR000571">
    <property type="entry name" value="Znf_CCCH"/>
</dbReference>
<dbReference type="InterPro" id="IPR036855">
    <property type="entry name" value="Znf_CCCH_sf"/>
</dbReference>